<protein>
    <submittedName>
        <fullName evidence="1">Cold shock domain-containing protein</fullName>
    </submittedName>
</protein>
<accession>A0ABY7BRB7</accession>
<dbReference type="RefSeq" id="WP_268850083.1">
    <property type="nucleotide sequence ID" value="NZ_CP114006.1"/>
</dbReference>
<evidence type="ECO:0000313" key="2">
    <source>
        <dbReference type="Proteomes" id="UP001164727"/>
    </source>
</evidence>
<evidence type="ECO:0000313" key="1">
    <source>
        <dbReference type="EMBL" id="WAN63248.1"/>
    </source>
</evidence>
<sequence>MEKQTKVKWQGITKWFNTNKSFGFIKGVTPIGEIPFNEIAEQFEVDNSEIEQLVDKREREEDDLFCHANNIVQGNTKPLPGHYQNSRYKKLEENDKVEFFIKLVNGREQACFIVLV</sequence>
<dbReference type="Gene3D" id="2.40.50.140">
    <property type="entry name" value="Nucleic acid-binding proteins"/>
    <property type="match status" value="1"/>
</dbReference>
<gene>
    <name evidence="1" type="ORF">RS022_03000</name>
</gene>
<organism evidence="1 2">
    <name type="scientific">Candidatus Phytoplasma rubi</name>
    <dbReference type="NCBI Taxonomy" id="399025"/>
    <lineage>
        <taxon>Bacteria</taxon>
        <taxon>Bacillati</taxon>
        <taxon>Mycoplasmatota</taxon>
        <taxon>Mollicutes</taxon>
        <taxon>Acholeplasmatales</taxon>
        <taxon>Acholeplasmataceae</taxon>
        <taxon>Candidatus Phytoplasma</taxon>
        <taxon>16SrV (Elm yellows group)</taxon>
    </lineage>
</organism>
<dbReference type="Proteomes" id="UP001164727">
    <property type="component" value="Chromosome"/>
</dbReference>
<dbReference type="InterPro" id="IPR012340">
    <property type="entry name" value="NA-bd_OB-fold"/>
</dbReference>
<dbReference type="EMBL" id="CP114006">
    <property type="protein sequence ID" value="WAN63248.1"/>
    <property type="molecule type" value="Genomic_DNA"/>
</dbReference>
<keyword evidence="2" id="KW-1185">Reference proteome</keyword>
<name>A0ABY7BRB7_9MOLU</name>
<reference evidence="1 2" key="1">
    <citation type="journal article" date="2023" name="Microbiol. Resour. Announc.">
        <title>Complete Genome of 'Candidatus Phytoplasma rubi' RS, a Phytopathogenic Bacterium Associated with Rubus Stunt Disease.</title>
        <authorList>
            <person name="Duckeck D."/>
            <person name="Zubert C."/>
            <person name="Bohm J.W."/>
            <person name="Carminati G."/>
            <person name="Schneider B."/>
            <person name="Kube M."/>
        </authorList>
    </citation>
    <scope>NUCLEOTIDE SEQUENCE [LARGE SCALE GENOMIC DNA]</scope>
    <source>
        <strain evidence="1 2">RS</strain>
    </source>
</reference>
<proteinExistence type="predicted"/>